<dbReference type="EC" id="3.5.4.-" evidence="1"/>
<sequence length="134" mass="14702">MKPETIHPEGWAPALGYSNGMLMPDGTLHIGGQIGWDKDKNFVEGGFIAQMEQALANIAEIVRAAGGDVTDVGRLTWFVKDKAEYLAHQREVGQAYRRVFGKHFPAMSMLIVQDLVEDDALIEIEATAFIAPST</sequence>
<dbReference type="STRING" id="928856.SAMN04488049_1279"/>
<dbReference type="PANTHER" id="PTHR43857">
    <property type="entry name" value="BLR7761 PROTEIN"/>
    <property type="match status" value="1"/>
</dbReference>
<evidence type="ECO:0000313" key="2">
    <source>
        <dbReference type="Proteomes" id="UP000052022"/>
    </source>
</evidence>
<dbReference type="PANTHER" id="PTHR43857:SF1">
    <property type="entry name" value="YJGH FAMILY PROTEIN"/>
    <property type="match status" value="1"/>
</dbReference>
<dbReference type="InterPro" id="IPR035959">
    <property type="entry name" value="RutC-like_sf"/>
</dbReference>
<dbReference type="Gene3D" id="3.30.1330.40">
    <property type="entry name" value="RutC-like"/>
    <property type="match status" value="1"/>
</dbReference>
<name>A0A0P1GKJ1_9RHOB</name>
<dbReference type="AlphaFoldDB" id="A0A0P1GKJ1"/>
<dbReference type="Proteomes" id="UP000052022">
    <property type="component" value="Unassembled WGS sequence"/>
</dbReference>
<dbReference type="OrthoDB" id="9803101at2"/>
<proteinExistence type="predicted"/>
<dbReference type="InterPro" id="IPR006175">
    <property type="entry name" value="YjgF/YER057c/UK114"/>
</dbReference>
<protein>
    <submittedName>
        <fullName evidence="1">Enamine/imine deaminase</fullName>
        <ecNumber evidence="1">3.5.4.-</ecNumber>
    </submittedName>
</protein>
<dbReference type="CDD" id="cd00448">
    <property type="entry name" value="YjgF_YER057c_UK114_family"/>
    <property type="match status" value="1"/>
</dbReference>
<gene>
    <name evidence="1" type="primary">yabJ_1</name>
    <name evidence="1" type="ORF">TRM7557_00036</name>
</gene>
<organism evidence="1 2">
    <name type="scientific">Tritonibacter multivorans</name>
    <dbReference type="NCBI Taxonomy" id="928856"/>
    <lineage>
        <taxon>Bacteria</taxon>
        <taxon>Pseudomonadati</taxon>
        <taxon>Pseudomonadota</taxon>
        <taxon>Alphaproteobacteria</taxon>
        <taxon>Rhodobacterales</taxon>
        <taxon>Paracoccaceae</taxon>
        <taxon>Tritonibacter</taxon>
    </lineage>
</organism>
<dbReference type="GO" id="GO:0016787">
    <property type="term" value="F:hydrolase activity"/>
    <property type="evidence" value="ECO:0007669"/>
    <property type="project" value="UniProtKB-KW"/>
</dbReference>
<dbReference type="SUPFAM" id="SSF55298">
    <property type="entry name" value="YjgF-like"/>
    <property type="match status" value="1"/>
</dbReference>
<evidence type="ECO:0000313" key="1">
    <source>
        <dbReference type="EMBL" id="CUH74693.1"/>
    </source>
</evidence>
<keyword evidence="2" id="KW-1185">Reference proteome</keyword>
<keyword evidence="1" id="KW-0378">Hydrolase</keyword>
<dbReference type="Pfam" id="PF01042">
    <property type="entry name" value="Ribonuc_L-PSP"/>
    <property type="match status" value="1"/>
</dbReference>
<dbReference type="RefSeq" id="WP_074942195.1">
    <property type="nucleotide sequence ID" value="NZ_CYSD01000002.1"/>
</dbReference>
<accession>A0A0P1GKJ1</accession>
<reference evidence="1 2" key="1">
    <citation type="submission" date="2015-09" db="EMBL/GenBank/DDBJ databases">
        <authorList>
            <consortium name="Swine Surveillance"/>
        </authorList>
    </citation>
    <scope>NUCLEOTIDE SEQUENCE [LARGE SCALE GENOMIC DNA]</scope>
    <source>
        <strain evidence="1 2">CECT 7557</strain>
    </source>
</reference>
<dbReference type="EMBL" id="CYSD01000002">
    <property type="protein sequence ID" value="CUH74693.1"/>
    <property type="molecule type" value="Genomic_DNA"/>
</dbReference>